<gene>
    <name evidence="9" type="ORF">BDV26DRAFT_258713</name>
</gene>
<dbReference type="GO" id="GO:0003677">
    <property type="term" value="F:DNA binding"/>
    <property type="evidence" value="ECO:0007669"/>
    <property type="project" value="UniProtKB-KW"/>
</dbReference>
<sequence>MGGPRKPASCLICRRRKVKCDRSAGFCSNCRNLGEQCVYATDVATDAGTNATDDGPTSSDSVTQAGLKRRRVLRSCLECKRTKSKCSGGSACTRCTKKGLHCSFYEEESSPREEPHIQGISQTIPTWLMMRNLPPIDRVRELIDVYFAQIHTVRCMGFLHIPTFMERFKDRKAILTEMSGLIYAMCALAAPFYCAKVIASRDEGPSSAVLFFDAGRGWAEAATQCMYSSFGSPRIECIMTGVLLHEYYLRVGDYAKGFLVSGFIARQVQLLQLNVEYDDDVLCRKSKMSWAAKETRRRVLWACYLLDAAIECGISQLCLIPSHDIYVQLPCSEELFVRNIPCNTEMLAHGKLLPFADPSGVDPAGNLDIRAYYIRAMAIRSKILKYVKHLEGEVPWEVSENSQFHKLDHEIRELEASIPDSFKMSAENIYIFKASGRLNLFFGVHILVAQTFNDLYRIGVSRLVFPNTATKWIRENAPVEFIQLCHRTCISKAVYIGSLLNDLWNCHKLSIIDLPYAVHTQICSSVLVTSLSSWKEPHPPLPHLSLNDYQGILQTNVTILEYLQRYIKADLYYESATQALRHFNARFSPAISERRATSSARDASPIDSSDHVRPPQSSLEHILNPLGTYPMARKQVQHYDQQHARDGTSDKPSLPQSEMATLCPAATDHPAPLEGFLGFHDQSFFSQFPDWAPGIPIMNDMGYPTFLDAYPVNIGDGTLV</sequence>
<evidence type="ECO:0000259" key="8">
    <source>
        <dbReference type="PROSITE" id="PS50048"/>
    </source>
</evidence>
<accession>A0A5N7BD59</accession>
<dbReference type="PANTHER" id="PTHR47338">
    <property type="entry name" value="ZN(II)2CYS6 TRANSCRIPTION FACTOR (EUROFUNG)-RELATED"/>
    <property type="match status" value="1"/>
</dbReference>
<name>A0A5N7BD59_9EURO</name>
<keyword evidence="3" id="KW-0805">Transcription regulation</keyword>
<organism evidence="9 10">
    <name type="scientific">Aspergillus bertholletiae</name>
    <dbReference type="NCBI Taxonomy" id="1226010"/>
    <lineage>
        <taxon>Eukaryota</taxon>
        <taxon>Fungi</taxon>
        <taxon>Dikarya</taxon>
        <taxon>Ascomycota</taxon>
        <taxon>Pezizomycotina</taxon>
        <taxon>Eurotiomycetes</taxon>
        <taxon>Eurotiomycetidae</taxon>
        <taxon>Eurotiales</taxon>
        <taxon>Aspergillaceae</taxon>
        <taxon>Aspergillus</taxon>
        <taxon>Aspergillus subgen. Circumdati</taxon>
    </lineage>
</organism>
<dbReference type="PROSITE" id="PS00463">
    <property type="entry name" value="ZN2_CY6_FUNGAL_1"/>
    <property type="match status" value="2"/>
</dbReference>
<feature type="domain" description="Zn(2)-C6 fungal-type" evidence="8">
    <location>
        <begin position="9"/>
        <end position="39"/>
    </location>
</feature>
<comment type="subcellular location">
    <subcellularLocation>
        <location evidence="1">Nucleus</location>
    </subcellularLocation>
</comment>
<keyword evidence="5" id="KW-0804">Transcription</keyword>
<dbReference type="InterPro" id="IPR001138">
    <property type="entry name" value="Zn2Cys6_DnaBD"/>
</dbReference>
<dbReference type="GO" id="GO:0006351">
    <property type="term" value="P:DNA-templated transcription"/>
    <property type="evidence" value="ECO:0007669"/>
    <property type="project" value="InterPro"/>
</dbReference>
<evidence type="ECO:0000256" key="7">
    <source>
        <dbReference type="SAM" id="MobiDB-lite"/>
    </source>
</evidence>
<dbReference type="SMART" id="SM00066">
    <property type="entry name" value="GAL4"/>
    <property type="match status" value="2"/>
</dbReference>
<dbReference type="InterPro" id="IPR007219">
    <property type="entry name" value="XnlR_reg_dom"/>
</dbReference>
<dbReference type="Pfam" id="PF00172">
    <property type="entry name" value="Zn_clus"/>
    <property type="match status" value="2"/>
</dbReference>
<keyword evidence="2" id="KW-0479">Metal-binding</keyword>
<keyword evidence="6" id="KW-0539">Nucleus</keyword>
<dbReference type="OrthoDB" id="2563500at2759"/>
<dbReference type="InterPro" id="IPR036864">
    <property type="entry name" value="Zn2-C6_fun-type_DNA-bd_sf"/>
</dbReference>
<dbReference type="CDD" id="cd00067">
    <property type="entry name" value="GAL4"/>
    <property type="match status" value="2"/>
</dbReference>
<dbReference type="GO" id="GO:0009893">
    <property type="term" value="P:positive regulation of metabolic process"/>
    <property type="evidence" value="ECO:0007669"/>
    <property type="project" value="UniProtKB-ARBA"/>
</dbReference>
<evidence type="ECO:0000256" key="3">
    <source>
        <dbReference type="ARBA" id="ARBA00023015"/>
    </source>
</evidence>
<feature type="compositionally biased region" description="Basic and acidic residues" evidence="7">
    <location>
        <begin position="640"/>
        <end position="649"/>
    </location>
</feature>
<evidence type="ECO:0000256" key="4">
    <source>
        <dbReference type="ARBA" id="ARBA00023125"/>
    </source>
</evidence>
<evidence type="ECO:0000256" key="2">
    <source>
        <dbReference type="ARBA" id="ARBA00022723"/>
    </source>
</evidence>
<evidence type="ECO:0000256" key="5">
    <source>
        <dbReference type="ARBA" id="ARBA00023163"/>
    </source>
</evidence>
<dbReference type="SUPFAM" id="SSF57701">
    <property type="entry name" value="Zn2/Cys6 DNA-binding domain"/>
    <property type="match status" value="2"/>
</dbReference>
<evidence type="ECO:0000313" key="9">
    <source>
        <dbReference type="EMBL" id="KAE8379716.1"/>
    </source>
</evidence>
<feature type="region of interest" description="Disordered" evidence="7">
    <location>
        <begin position="594"/>
        <end position="620"/>
    </location>
</feature>
<dbReference type="Proteomes" id="UP000326198">
    <property type="component" value="Unassembled WGS sequence"/>
</dbReference>
<dbReference type="PANTHER" id="PTHR47338:SF7">
    <property type="entry name" value="ZN(II)2CYS6 TRANSCRIPTION FACTOR (EUROFUNG)"/>
    <property type="match status" value="1"/>
</dbReference>
<dbReference type="GO" id="GO:0008270">
    <property type="term" value="F:zinc ion binding"/>
    <property type="evidence" value="ECO:0007669"/>
    <property type="project" value="InterPro"/>
</dbReference>
<evidence type="ECO:0000256" key="6">
    <source>
        <dbReference type="ARBA" id="ARBA00023242"/>
    </source>
</evidence>
<keyword evidence="10" id="KW-1185">Reference proteome</keyword>
<dbReference type="Pfam" id="PF04082">
    <property type="entry name" value="Fungal_trans"/>
    <property type="match status" value="1"/>
</dbReference>
<dbReference type="GO" id="GO:0000981">
    <property type="term" value="F:DNA-binding transcription factor activity, RNA polymerase II-specific"/>
    <property type="evidence" value="ECO:0007669"/>
    <property type="project" value="InterPro"/>
</dbReference>
<dbReference type="AlphaFoldDB" id="A0A5N7BD59"/>
<dbReference type="CDD" id="cd12148">
    <property type="entry name" value="fungal_TF_MHR"/>
    <property type="match status" value="1"/>
</dbReference>
<reference evidence="9 10" key="1">
    <citation type="submission" date="2019-04" db="EMBL/GenBank/DDBJ databases">
        <title>Friends and foes A comparative genomics studyof 23 Aspergillus species from section Flavi.</title>
        <authorList>
            <consortium name="DOE Joint Genome Institute"/>
            <person name="Kjaerbolling I."/>
            <person name="Vesth T."/>
            <person name="Frisvad J.C."/>
            <person name="Nybo J.L."/>
            <person name="Theobald S."/>
            <person name="Kildgaard S."/>
            <person name="Isbrandt T."/>
            <person name="Kuo A."/>
            <person name="Sato A."/>
            <person name="Lyhne E.K."/>
            <person name="Kogle M.E."/>
            <person name="Wiebenga A."/>
            <person name="Kun R.S."/>
            <person name="Lubbers R.J."/>
            <person name="Makela M.R."/>
            <person name="Barry K."/>
            <person name="Chovatia M."/>
            <person name="Clum A."/>
            <person name="Daum C."/>
            <person name="Haridas S."/>
            <person name="He G."/>
            <person name="LaButti K."/>
            <person name="Lipzen A."/>
            <person name="Mondo S."/>
            <person name="Riley R."/>
            <person name="Salamov A."/>
            <person name="Simmons B.A."/>
            <person name="Magnuson J.K."/>
            <person name="Henrissat B."/>
            <person name="Mortensen U.H."/>
            <person name="Larsen T.O."/>
            <person name="Devries R.P."/>
            <person name="Grigoriev I.V."/>
            <person name="Machida M."/>
            <person name="Baker S.E."/>
            <person name="Andersen M.R."/>
        </authorList>
    </citation>
    <scope>NUCLEOTIDE SEQUENCE [LARGE SCALE GENOMIC DNA]</scope>
    <source>
        <strain evidence="9 10">IBT 29228</strain>
    </source>
</reference>
<dbReference type="InterPro" id="IPR050815">
    <property type="entry name" value="TF_fung"/>
</dbReference>
<keyword evidence="4" id="KW-0238">DNA-binding</keyword>
<dbReference type="Gene3D" id="4.10.240.10">
    <property type="entry name" value="Zn(2)-C6 fungal-type DNA-binding domain"/>
    <property type="match status" value="2"/>
</dbReference>
<protein>
    <recommendedName>
        <fullName evidence="8">Zn(2)-C6 fungal-type domain-containing protein</fullName>
    </recommendedName>
</protein>
<dbReference type="EMBL" id="ML736190">
    <property type="protein sequence ID" value="KAE8379716.1"/>
    <property type="molecule type" value="Genomic_DNA"/>
</dbReference>
<evidence type="ECO:0000256" key="1">
    <source>
        <dbReference type="ARBA" id="ARBA00004123"/>
    </source>
</evidence>
<feature type="domain" description="Zn(2)-C6 fungal-type" evidence="8">
    <location>
        <begin position="75"/>
        <end position="104"/>
    </location>
</feature>
<dbReference type="PROSITE" id="PS50048">
    <property type="entry name" value="ZN2_CY6_FUNGAL_2"/>
    <property type="match status" value="2"/>
</dbReference>
<feature type="region of interest" description="Disordered" evidence="7">
    <location>
        <begin position="636"/>
        <end position="656"/>
    </location>
</feature>
<feature type="non-terminal residue" evidence="9">
    <location>
        <position position="720"/>
    </location>
</feature>
<dbReference type="GO" id="GO:0005634">
    <property type="term" value="C:nucleus"/>
    <property type="evidence" value="ECO:0007669"/>
    <property type="project" value="UniProtKB-SubCell"/>
</dbReference>
<proteinExistence type="predicted"/>
<evidence type="ECO:0000313" key="10">
    <source>
        <dbReference type="Proteomes" id="UP000326198"/>
    </source>
</evidence>